<keyword evidence="1" id="KW-1133">Transmembrane helix</keyword>
<dbReference type="Proteomes" id="UP000289497">
    <property type="component" value="Chromosome"/>
</dbReference>
<keyword evidence="1" id="KW-0812">Transmembrane</keyword>
<dbReference type="AlphaFoldDB" id="A0A449B606"/>
<dbReference type="RefSeq" id="WP_036434595.1">
    <property type="nucleotide sequence ID" value="NZ_LR215039.1"/>
</dbReference>
<proteinExistence type="predicted"/>
<organism evidence="2 3">
    <name type="scientific">Mycoplasmopsis columboralis</name>
    <dbReference type="NCBI Taxonomy" id="171282"/>
    <lineage>
        <taxon>Bacteria</taxon>
        <taxon>Bacillati</taxon>
        <taxon>Mycoplasmatota</taxon>
        <taxon>Mycoplasmoidales</taxon>
        <taxon>Metamycoplasmataceae</taxon>
        <taxon>Mycoplasmopsis</taxon>
    </lineage>
</organism>
<protein>
    <submittedName>
        <fullName evidence="2">Uncharacterized protein</fullName>
    </submittedName>
</protein>
<feature type="transmembrane region" description="Helical" evidence="1">
    <location>
        <begin position="183"/>
        <end position="204"/>
    </location>
</feature>
<feature type="transmembrane region" description="Helical" evidence="1">
    <location>
        <begin position="117"/>
        <end position="135"/>
    </location>
</feature>
<name>A0A449B606_9BACT</name>
<keyword evidence="1" id="KW-0472">Membrane</keyword>
<gene>
    <name evidence="2" type="ORF">NCTC10179_00176</name>
</gene>
<accession>A0A449B606</accession>
<dbReference type="OrthoDB" id="397498at2"/>
<keyword evidence="3" id="KW-1185">Reference proteome</keyword>
<evidence type="ECO:0000256" key="1">
    <source>
        <dbReference type="SAM" id="Phobius"/>
    </source>
</evidence>
<feature type="transmembrane region" description="Helical" evidence="1">
    <location>
        <begin position="155"/>
        <end position="171"/>
    </location>
</feature>
<evidence type="ECO:0000313" key="3">
    <source>
        <dbReference type="Proteomes" id="UP000289497"/>
    </source>
</evidence>
<feature type="transmembrane region" description="Helical" evidence="1">
    <location>
        <begin position="20"/>
        <end position="43"/>
    </location>
</feature>
<dbReference type="NCBIfam" id="NF046009">
    <property type="entry name" value="MAGa3780_fam"/>
    <property type="match status" value="1"/>
</dbReference>
<dbReference type="KEGG" id="mcou:NCTC10179_00176"/>
<sequence length="288" mass="33836">MHKSISAILRKYYKFSLLDWTTYIIGVLLIINAATLTVLEWYYKSLEEVEIYKELQYLLDAYKGTFTDEVKNLIYPNATQSFWGGSTYWFTFMTNVYLAITLAVFPFHKQSKKAQVMFFAAIVYITITFSMYWLSIALDPNEFTKLSLFAKIKSIIFHAVTPFIAMVLITLTRKHLRIDNVNIWALIIFPFFYYLFTLTIYFIGYKYKQNFGGSEIDRGIVIYVPVSFYQPLGYQGQSVYLIVIFNIILFLMAVLTAPIIGFIYRRVLRIRKTGQKSLPKLVYRRLIK</sequence>
<feature type="transmembrane region" description="Helical" evidence="1">
    <location>
        <begin position="239"/>
        <end position="264"/>
    </location>
</feature>
<reference evidence="2 3" key="1">
    <citation type="submission" date="2019-01" db="EMBL/GenBank/DDBJ databases">
        <authorList>
            <consortium name="Pathogen Informatics"/>
        </authorList>
    </citation>
    <scope>NUCLEOTIDE SEQUENCE [LARGE SCALE GENOMIC DNA]</scope>
    <source>
        <strain evidence="2 3">NCTC10179</strain>
    </source>
</reference>
<feature type="transmembrane region" description="Helical" evidence="1">
    <location>
        <begin position="87"/>
        <end position="105"/>
    </location>
</feature>
<dbReference type="EMBL" id="LR215039">
    <property type="protein sequence ID" value="VEU76016.1"/>
    <property type="molecule type" value="Genomic_DNA"/>
</dbReference>
<evidence type="ECO:0000313" key="2">
    <source>
        <dbReference type="EMBL" id="VEU76016.1"/>
    </source>
</evidence>